<feature type="binding site" description="in other chain" evidence="8">
    <location>
        <begin position="42"/>
        <end position="44"/>
    </location>
    <ligand>
        <name>FMN</name>
        <dbReference type="ChEBI" id="CHEBI:58210"/>
        <note>ligand shared between dimeric partners</note>
    </ligand>
</feature>
<proteinExistence type="inferred from homology"/>
<accession>A0A917L2K2</accession>
<feature type="domain" description="Nitroreductase" evidence="9">
    <location>
        <begin position="50"/>
        <end position="198"/>
    </location>
</feature>
<dbReference type="GO" id="GO:0016491">
    <property type="term" value="F:oxidoreductase activity"/>
    <property type="evidence" value="ECO:0007669"/>
    <property type="project" value="UniProtKB-UniRule"/>
</dbReference>
<keyword evidence="2 7" id="KW-0285">Flavoprotein</keyword>
<keyword evidence="6 7" id="KW-0520">NAD</keyword>
<dbReference type="Pfam" id="PF00881">
    <property type="entry name" value="Nitroreductase"/>
    <property type="match status" value="1"/>
</dbReference>
<feature type="binding site" evidence="8">
    <location>
        <position position="69"/>
    </location>
    <ligand>
        <name>FMN</name>
        <dbReference type="ChEBI" id="CHEBI:58210"/>
        <note>ligand shared between dimeric partners</note>
    </ligand>
</feature>
<feature type="binding site" evidence="8">
    <location>
        <position position="73"/>
    </location>
    <ligand>
        <name>FMN</name>
        <dbReference type="ChEBI" id="CHEBI:58210"/>
        <note>ligand shared between dimeric partners</note>
    </ligand>
</feature>
<dbReference type="InterPro" id="IPR000415">
    <property type="entry name" value="Nitroreductase-like"/>
</dbReference>
<keyword evidence="3 7" id="KW-0288">FMN</keyword>
<keyword evidence="5 7" id="KW-0560">Oxidoreductase</keyword>
<dbReference type="CDD" id="cd02135">
    <property type="entry name" value="YdjA-like"/>
    <property type="match status" value="1"/>
</dbReference>
<evidence type="ECO:0000256" key="1">
    <source>
        <dbReference type="ARBA" id="ARBA00007118"/>
    </source>
</evidence>
<dbReference type="PIRSF" id="PIRSF000232">
    <property type="entry name" value="YdjA"/>
    <property type="match status" value="1"/>
</dbReference>
<keyword evidence="11" id="KW-1185">Reference proteome</keyword>
<dbReference type="InterPro" id="IPR052530">
    <property type="entry name" value="NAD(P)H_nitroreductase"/>
</dbReference>
<organism evidence="10 11">
    <name type="scientific">Neoroseomonas lacus</name>
    <dbReference type="NCBI Taxonomy" id="287609"/>
    <lineage>
        <taxon>Bacteria</taxon>
        <taxon>Pseudomonadati</taxon>
        <taxon>Pseudomonadota</taxon>
        <taxon>Alphaproteobacteria</taxon>
        <taxon>Acetobacterales</taxon>
        <taxon>Acetobacteraceae</taxon>
        <taxon>Neoroseomonas</taxon>
    </lineage>
</organism>
<evidence type="ECO:0000256" key="3">
    <source>
        <dbReference type="ARBA" id="ARBA00022643"/>
    </source>
</evidence>
<dbReference type="EC" id="1.-.-.-" evidence="7"/>
<dbReference type="InterPro" id="IPR029479">
    <property type="entry name" value="Nitroreductase"/>
</dbReference>
<evidence type="ECO:0000256" key="5">
    <source>
        <dbReference type="ARBA" id="ARBA00023002"/>
    </source>
</evidence>
<comment type="caution">
    <text evidence="10">The sequence shown here is derived from an EMBL/GenBank/DDBJ whole genome shotgun (WGS) entry which is preliminary data.</text>
</comment>
<dbReference type="PANTHER" id="PTHR43821:SF1">
    <property type="entry name" value="NAD(P)H NITROREDUCTASE YDJA-RELATED"/>
    <property type="match status" value="1"/>
</dbReference>
<evidence type="ECO:0000256" key="8">
    <source>
        <dbReference type="PIRSR" id="PIRSR000232-1"/>
    </source>
</evidence>
<dbReference type="Gene3D" id="3.40.109.10">
    <property type="entry name" value="NADH Oxidase"/>
    <property type="match status" value="1"/>
</dbReference>
<dbReference type="EMBL" id="BMKW01000017">
    <property type="protein sequence ID" value="GGJ38982.1"/>
    <property type="molecule type" value="Genomic_DNA"/>
</dbReference>
<feature type="binding site" description="in other chain" evidence="8">
    <location>
        <begin position="168"/>
        <end position="170"/>
    </location>
    <ligand>
        <name>FMN</name>
        <dbReference type="ChEBI" id="CHEBI:58210"/>
        <note>ligand shared between dimeric partners</note>
    </ligand>
</feature>
<evidence type="ECO:0000256" key="6">
    <source>
        <dbReference type="ARBA" id="ARBA00023027"/>
    </source>
</evidence>
<comment type="similarity">
    <text evidence="1 7">Belongs to the nitroreductase family.</text>
</comment>
<protein>
    <recommendedName>
        <fullName evidence="7">Putative NAD(P)H nitroreductase</fullName>
        <ecNumber evidence="7">1.-.-.-</ecNumber>
    </recommendedName>
</protein>
<evidence type="ECO:0000259" key="9">
    <source>
        <dbReference type="Pfam" id="PF00881"/>
    </source>
</evidence>
<gene>
    <name evidence="10" type="ORF">GCM10011320_53260</name>
</gene>
<evidence type="ECO:0000256" key="2">
    <source>
        <dbReference type="ARBA" id="ARBA00022630"/>
    </source>
</evidence>
<sequence length="225" mass="23656">MVVVAARRDYIVVKNDSQLMAGEIMPDALPVLPPALTALLDRASVPPRLLHDPAPGQAVLDLAIAAALRAPDHGGLRPVRFVFVSGVARVALGELLAGSLARRAPETPAERLEIERGKPLRAPMVVAAGAAIRHDRPGVPSWEQEASAAAAIMNFLNALDAQGFGAVWLSSGALRDESVKQALGFAEADALLGWIYVGTPDADRPLARSVDPTGVARHWVPGEVS</sequence>
<name>A0A917L2K2_9PROT</name>
<comment type="cofactor">
    <cofactor evidence="8">
        <name>FMN</name>
        <dbReference type="ChEBI" id="CHEBI:58210"/>
    </cofactor>
    <text evidence="8">Binds 1 FMN per subunit.</text>
</comment>
<evidence type="ECO:0000313" key="10">
    <source>
        <dbReference type="EMBL" id="GGJ38982.1"/>
    </source>
</evidence>
<keyword evidence="4 7" id="KW-0521">NADP</keyword>
<reference evidence="10" key="1">
    <citation type="journal article" date="2014" name="Int. J. Syst. Evol. Microbiol.">
        <title>Complete genome sequence of Corynebacterium casei LMG S-19264T (=DSM 44701T), isolated from a smear-ripened cheese.</title>
        <authorList>
            <consortium name="US DOE Joint Genome Institute (JGI-PGF)"/>
            <person name="Walter F."/>
            <person name="Albersmeier A."/>
            <person name="Kalinowski J."/>
            <person name="Ruckert C."/>
        </authorList>
    </citation>
    <scope>NUCLEOTIDE SEQUENCE</scope>
    <source>
        <strain evidence="10">CGMCC 1.3617</strain>
    </source>
</reference>
<dbReference type="SUPFAM" id="SSF55469">
    <property type="entry name" value="FMN-dependent nitroreductase-like"/>
    <property type="match status" value="1"/>
</dbReference>
<dbReference type="AlphaFoldDB" id="A0A917L2K2"/>
<reference evidence="10" key="2">
    <citation type="submission" date="2020-09" db="EMBL/GenBank/DDBJ databases">
        <authorList>
            <person name="Sun Q."/>
            <person name="Zhou Y."/>
        </authorList>
    </citation>
    <scope>NUCLEOTIDE SEQUENCE</scope>
    <source>
        <strain evidence="10">CGMCC 1.3617</strain>
    </source>
</reference>
<dbReference type="Proteomes" id="UP000661507">
    <property type="component" value="Unassembled WGS sequence"/>
</dbReference>
<evidence type="ECO:0000256" key="7">
    <source>
        <dbReference type="PIRNR" id="PIRNR000232"/>
    </source>
</evidence>
<evidence type="ECO:0000256" key="4">
    <source>
        <dbReference type="ARBA" id="ARBA00022857"/>
    </source>
</evidence>
<evidence type="ECO:0000313" key="11">
    <source>
        <dbReference type="Proteomes" id="UP000661507"/>
    </source>
</evidence>
<dbReference type="InterPro" id="IPR026021">
    <property type="entry name" value="YdjA-like"/>
</dbReference>
<dbReference type="PANTHER" id="PTHR43821">
    <property type="entry name" value="NAD(P)H NITROREDUCTASE YDJA-RELATED"/>
    <property type="match status" value="1"/>
</dbReference>